<proteinExistence type="predicted"/>
<sequence>MRPSQPPSRHDTLSTYLKHAADDLAHASPPLDHEAEGLLFLGAWHQSYPAILVRDPFLSDSAKVHFLYLMQESSCQPRGAIAMPSLDQTAQVLGHSRKTVNRDRTLLRVCRWISRYTHVRDNQGRFCGSINAIHSEPCSLAEASRLDTSYLPLLDSAKNHSDRYIKRAAKAALASIDQTLADGRDPLEPPDPISRRLDAATAVQNGGGTFFDLLLSDGGRITKPDDPTESVHPMASNFGDEYDSQQERFTHGEPWVEFTHGDSRPWVDFTNGRQAADKKDNNISYPQTAKFTHGYSSSSNNKTTTTDISAREAVSAHGSSGHSVGSRSSSEATAEAGPALHWPDALPSNERALIERNFASQALSGDQQQQVLDVIARKLQDPDNPLRSPVGYAVTLCQRVRSGHFQPVGAPERKPDRRQGAPKPEPDGPAAELDALRQRLQAVQSEIDGLEQHLIPFAPTESRPDLETQRECRCQERDALKQRYRAIRAQLDGVRDSST</sequence>
<dbReference type="Proteomes" id="UP000028302">
    <property type="component" value="Unassembled WGS sequence"/>
</dbReference>
<name>A0A084IJ26_SALHC</name>
<comment type="caution">
    <text evidence="2">The sequence shown here is derived from an EMBL/GenBank/DDBJ whole genome shotgun (WGS) entry which is preliminary data.</text>
</comment>
<feature type="compositionally biased region" description="Low complexity" evidence="1">
    <location>
        <begin position="296"/>
        <end position="306"/>
    </location>
</feature>
<dbReference type="OrthoDB" id="8556561at2"/>
<feature type="region of interest" description="Disordered" evidence="1">
    <location>
        <begin position="403"/>
        <end position="430"/>
    </location>
</feature>
<evidence type="ECO:0000313" key="3">
    <source>
        <dbReference type="Proteomes" id="UP000028302"/>
    </source>
</evidence>
<reference evidence="2 3" key="1">
    <citation type="submission" date="2013-03" db="EMBL/GenBank/DDBJ databases">
        <title>Salinisphaera hydrothermalis C41B8 Genome Sequencing.</title>
        <authorList>
            <person name="Li C."/>
            <person name="Lai Q."/>
            <person name="Shao Z."/>
        </authorList>
    </citation>
    <scope>NUCLEOTIDE SEQUENCE [LARGE SCALE GENOMIC DNA]</scope>
    <source>
        <strain evidence="2 3">C41B8</strain>
    </source>
</reference>
<evidence type="ECO:0000313" key="2">
    <source>
        <dbReference type="EMBL" id="KEZ76710.1"/>
    </source>
</evidence>
<feature type="compositionally biased region" description="Low complexity" evidence="1">
    <location>
        <begin position="313"/>
        <end position="330"/>
    </location>
</feature>
<dbReference type="STRING" id="1304275.C41B8_13885"/>
<gene>
    <name evidence="2" type="ORF">C41B8_13885</name>
</gene>
<feature type="region of interest" description="Disordered" evidence="1">
    <location>
        <begin position="275"/>
        <end position="344"/>
    </location>
</feature>
<dbReference type="AlphaFoldDB" id="A0A084IJ26"/>
<keyword evidence="3" id="KW-1185">Reference proteome</keyword>
<dbReference type="EMBL" id="APNK01000024">
    <property type="protein sequence ID" value="KEZ76710.1"/>
    <property type="molecule type" value="Genomic_DNA"/>
</dbReference>
<organism evidence="2 3">
    <name type="scientific">Salinisphaera hydrothermalis (strain C41B8)</name>
    <dbReference type="NCBI Taxonomy" id="1304275"/>
    <lineage>
        <taxon>Bacteria</taxon>
        <taxon>Pseudomonadati</taxon>
        <taxon>Pseudomonadota</taxon>
        <taxon>Gammaproteobacteria</taxon>
        <taxon>Salinisphaerales</taxon>
        <taxon>Salinisphaeraceae</taxon>
        <taxon>Salinisphaera</taxon>
    </lineage>
</organism>
<protein>
    <submittedName>
        <fullName evidence="2">Uncharacterized protein</fullName>
    </submittedName>
</protein>
<accession>A0A084IJ26</accession>
<evidence type="ECO:0000256" key="1">
    <source>
        <dbReference type="SAM" id="MobiDB-lite"/>
    </source>
</evidence>